<keyword evidence="3" id="KW-1185">Reference proteome</keyword>
<gene>
    <name evidence="2" type="ORF">E1269_06605</name>
</gene>
<dbReference type="OrthoDB" id="9802385at2"/>
<reference evidence="2 3" key="1">
    <citation type="submission" date="2019-03" db="EMBL/GenBank/DDBJ databases">
        <title>Draft genome sequences of novel Actinobacteria.</title>
        <authorList>
            <person name="Sahin N."/>
            <person name="Ay H."/>
            <person name="Saygin H."/>
        </authorList>
    </citation>
    <scope>NUCLEOTIDE SEQUENCE [LARGE SCALE GENOMIC DNA]</scope>
    <source>
        <strain evidence="2 3">5K138</strain>
    </source>
</reference>
<dbReference type="Proteomes" id="UP000294739">
    <property type="component" value="Unassembled WGS sequence"/>
</dbReference>
<dbReference type="Gene3D" id="1.10.3210.10">
    <property type="entry name" value="Hypothetical protein af1432"/>
    <property type="match status" value="1"/>
</dbReference>
<evidence type="ECO:0000256" key="1">
    <source>
        <dbReference type="SAM" id="MobiDB-lite"/>
    </source>
</evidence>
<accession>A0A4V2Z3L2</accession>
<organism evidence="2 3">
    <name type="scientific">Jiangella asiatica</name>
    <dbReference type="NCBI Taxonomy" id="2530372"/>
    <lineage>
        <taxon>Bacteria</taxon>
        <taxon>Bacillati</taxon>
        <taxon>Actinomycetota</taxon>
        <taxon>Actinomycetes</taxon>
        <taxon>Jiangellales</taxon>
        <taxon>Jiangellaceae</taxon>
        <taxon>Jiangella</taxon>
    </lineage>
</organism>
<dbReference type="InParanoid" id="A0A4V2Z3L2"/>
<evidence type="ECO:0000313" key="3">
    <source>
        <dbReference type="Proteomes" id="UP000294739"/>
    </source>
</evidence>
<comment type="caution">
    <text evidence="2">The sequence shown here is derived from an EMBL/GenBank/DDBJ whole genome shotgun (WGS) entry which is preliminary data.</text>
</comment>
<name>A0A4V2Z3L2_9ACTN</name>
<feature type="region of interest" description="Disordered" evidence="1">
    <location>
        <begin position="1"/>
        <end position="30"/>
    </location>
</feature>
<dbReference type="EMBL" id="SMKZ01000006">
    <property type="protein sequence ID" value="TDE13058.1"/>
    <property type="molecule type" value="Genomic_DNA"/>
</dbReference>
<feature type="compositionally biased region" description="Basic and acidic residues" evidence="1">
    <location>
        <begin position="12"/>
        <end position="23"/>
    </location>
</feature>
<proteinExistence type="predicted"/>
<sequence length="104" mass="11635">MTKPPSSPSASDEDRAAARERHPSGLRHLPPDALLLKLADRYSNVQRLHTHPRLAKQRSYFLETSEYIVSLSVADPRLAALFADWERIYQHAAENGAQVATDDA</sequence>
<dbReference type="RefSeq" id="WP_131892623.1">
    <property type="nucleotide sequence ID" value="NZ_SMKZ01000006.1"/>
</dbReference>
<dbReference type="AlphaFoldDB" id="A0A4V2Z3L2"/>
<evidence type="ECO:0000313" key="2">
    <source>
        <dbReference type="EMBL" id="TDE13058.1"/>
    </source>
</evidence>
<protein>
    <submittedName>
        <fullName evidence="2">Uncharacterized protein</fullName>
    </submittedName>
</protein>